<dbReference type="InterPro" id="IPR013762">
    <property type="entry name" value="Integrase-like_cat_sf"/>
</dbReference>
<reference evidence="8" key="1">
    <citation type="submission" date="2021-02" db="EMBL/GenBank/DDBJ databases">
        <authorList>
            <person name="Han P."/>
        </authorList>
    </citation>
    <scope>NUCLEOTIDE SEQUENCE</scope>
    <source>
        <strain evidence="8">Nitrosomonas nitrosa 18-3D</strain>
    </source>
</reference>
<sequence>MAQTQEGVYRRQDSRFWWIATTLPNGKRIRQSAGTENRQDAEALLAKIRLEAFREHHFGIKPQRSWQEAVVRYLTIKANLRSYRDVQRICRMLDPYLGKLTLNQINGDVIWSVVQGQLKKGNTPATVNRYLALMRNLLKMARDEWQWIDSIPKIRLLSGEVERDRWLNREEADRLIAASPEHLAALIRFALATGCRAREITGLEWNRVDLDRRTAWLNKTKNGTPRGVPLNKDAVAVLQEQMGKHDQFCFTYRGQPIGWGVTNSAWVNALKKAGIEDFRFHDLRHTWASWHRQAGTSCDELKDLGGWKSRNMVDRYAKFATENLAFAASRIESTRDSKVIPLSRFCHVENAVKKGESSKALK</sequence>
<keyword evidence="4" id="KW-0233">DNA recombination</keyword>
<keyword evidence="2" id="KW-0229">DNA integration</keyword>
<dbReference type="CDD" id="cd00796">
    <property type="entry name" value="INT_Rci_Hp1_C"/>
    <property type="match status" value="1"/>
</dbReference>
<proteinExistence type="inferred from homology"/>
<dbReference type="Pfam" id="PF00589">
    <property type="entry name" value="Phage_integrase"/>
    <property type="match status" value="1"/>
</dbReference>
<dbReference type="Gene3D" id="1.10.443.10">
    <property type="entry name" value="Intergrase catalytic core"/>
    <property type="match status" value="1"/>
</dbReference>
<dbReference type="Gene3D" id="1.10.150.130">
    <property type="match status" value="1"/>
</dbReference>
<dbReference type="InterPro" id="IPR044068">
    <property type="entry name" value="CB"/>
</dbReference>
<dbReference type="InterPro" id="IPR002104">
    <property type="entry name" value="Integrase_catalytic"/>
</dbReference>
<accession>A0A8H8Z256</accession>
<dbReference type="GO" id="GO:0003677">
    <property type="term" value="F:DNA binding"/>
    <property type="evidence" value="ECO:0007669"/>
    <property type="project" value="UniProtKB-UniRule"/>
</dbReference>
<dbReference type="InterPro" id="IPR010998">
    <property type="entry name" value="Integrase_recombinase_N"/>
</dbReference>
<protein>
    <submittedName>
        <fullName evidence="8">Site-specific recombinase XerD</fullName>
    </submittedName>
</protein>
<dbReference type="PANTHER" id="PTHR30349:SF64">
    <property type="entry name" value="PROPHAGE INTEGRASE INTD-RELATED"/>
    <property type="match status" value="1"/>
</dbReference>
<dbReference type="PROSITE" id="PS51898">
    <property type="entry name" value="TYR_RECOMBINASE"/>
    <property type="match status" value="1"/>
</dbReference>
<feature type="domain" description="Core-binding (CB)" evidence="7">
    <location>
        <begin position="64"/>
        <end position="142"/>
    </location>
</feature>
<gene>
    <name evidence="8" type="ORF">NMYAN_210038</name>
</gene>
<dbReference type="EMBL" id="CAJNAP010000014">
    <property type="protein sequence ID" value="CAE6506233.1"/>
    <property type="molecule type" value="Genomic_DNA"/>
</dbReference>
<evidence type="ECO:0000313" key="8">
    <source>
        <dbReference type="EMBL" id="CAE6506233.1"/>
    </source>
</evidence>
<dbReference type="Proteomes" id="UP000601736">
    <property type="component" value="Unassembled WGS sequence"/>
</dbReference>
<dbReference type="InterPro" id="IPR011010">
    <property type="entry name" value="DNA_brk_join_enz"/>
</dbReference>
<dbReference type="SUPFAM" id="SSF56349">
    <property type="entry name" value="DNA breaking-rejoining enzymes"/>
    <property type="match status" value="1"/>
</dbReference>
<organism evidence="8 9">
    <name type="scientific">Nitrosomonas nitrosa</name>
    <dbReference type="NCBI Taxonomy" id="52442"/>
    <lineage>
        <taxon>Bacteria</taxon>
        <taxon>Pseudomonadati</taxon>
        <taxon>Pseudomonadota</taxon>
        <taxon>Betaproteobacteria</taxon>
        <taxon>Nitrosomonadales</taxon>
        <taxon>Nitrosomonadaceae</taxon>
        <taxon>Nitrosomonas</taxon>
    </lineage>
</organism>
<evidence type="ECO:0000259" key="6">
    <source>
        <dbReference type="PROSITE" id="PS51898"/>
    </source>
</evidence>
<comment type="caution">
    <text evidence="8">The sequence shown here is derived from an EMBL/GenBank/DDBJ whole genome shotgun (WGS) entry which is preliminary data.</text>
</comment>
<dbReference type="AlphaFoldDB" id="A0A8H8Z256"/>
<dbReference type="PANTHER" id="PTHR30349">
    <property type="entry name" value="PHAGE INTEGRASE-RELATED"/>
    <property type="match status" value="1"/>
</dbReference>
<evidence type="ECO:0000256" key="5">
    <source>
        <dbReference type="PROSITE-ProRule" id="PRU01248"/>
    </source>
</evidence>
<keyword evidence="3 5" id="KW-0238">DNA-binding</keyword>
<comment type="similarity">
    <text evidence="1">Belongs to the 'phage' integrase family.</text>
</comment>
<evidence type="ECO:0000256" key="4">
    <source>
        <dbReference type="ARBA" id="ARBA00023172"/>
    </source>
</evidence>
<feature type="domain" description="Tyr recombinase" evidence="6">
    <location>
        <begin position="162"/>
        <end position="329"/>
    </location>
</feature>
<evidence type="ECO:0000256" key="3">
    <source>
        <dbReference type="ARBA" id="ARBA00023125"/>
    </source>
</evidence>
<dbReference type="InterPro" id="IPR050090">
    <property type="entry name" value="Tyrosine_recombinase_XerCD"/>
</dbReference>
<dbReference type="GO" id="GO:0015074">
    <property type="term" value="P:DNA integration"/>
    <property type="evidence" value="ECO:0007669"/>
    <property type="project" value="UniProtKB-KW"/>
</dbReference>
<evidence type="ECO:0000256" key="2">
    <source>
        <dbReference type="ARBA" id="ARBA00022908"/>
    </source>
</evidence>
<dbReference type="PROSITE" id="PS51900">
    <property type="entry name" value="CB"/>
    <property type="match status" value="1"/>
</dbReference>
<evidence type="ECO:0000259" key="7">
    <source>
        <dbReference type="PROSITE" id="PS51900"/>
    </source>
</evidence>
<name>A0A8H8Z256_9PROT</name>
<evidence type="ECO:0000256" key="1">
    <source>
        <dbReference type="ARBA" id="ARBA00008857"/>
    </source>
</evidence>
<evidence type="ECO:0000313" key="9">
    <source>
        <dbReference type="Proteomes" id="UP000601736"/>
    </source>
</evidence>
<dbReference type="GO" id="GO:0006310">
    <property type="term" value="P:DNA recombination"/>
    <property type="evidence" value="ECO:0007669"/>
    <property type="project" value="UniProtKB-KW"/>
</dbReference>